<evidence type="ECO:0000313" key="2">
    <source>
        <dbReference type="Proteomes" id="UP001176468"/>
    </source>
</evidence>
<organism evidence="1 2">
    <name type="scientific">Sphingomonas immobilis</name>
    <dbReference type="NCBI Taxonomy" id="3063997"/>
    <lineage>
        <taxon>Bacteria</taxon>
        <taxon>Pseudomonadati</taxon>
        <taxon>Pseudomonadota</taxon>
        <taxon>Alphaproteobacteria</taxon>
        <taxon>Sphingomonadales</taxon>
        <taxon>Sphingomonadaceae</taxon>
        <taxon>Sphingomonas</taxon>
    </lineage>
</organism>
<accession>A0ABT8ZVQ0</accession>
<evidence type="ECO:0000313" key="1">
    <source>
        <dbReference type="EMBL" id="MDO7841648.1"/>
    </source>
</evidence>
<sequence length="143" mass="15970">MADPDLERMKRFLGIAATEVMGVPADSEIHPSRVLAEIEVRHGKSKAKAGLKMAINDIVEMTGRYGHAETLQFDAILSAQDAMTLSQARAYFSKRLKAIRKRGEIASEAEYYMVRNAVEALQPDEAGELNDMLSAFEQRVERK</sequence>
<comment type="caution">
    <text evidence="1">The sequence shown here is derived from an EMBL/GenBank/DDBJ whole genome shotgun (WGS) entry which is preliminary data.</text>
</comment>
<reference evidence="1" key="1">
    <citation type="submission" date="2023-07" db="EMBL/GenBank/DDBJ databases">
        <authorList>
            <person name="Kim M.K."/>
        </authorList>
    </citation>
    <scope>NUCLEOTIDE SEQUENCE</scope>
    <source>
        <strain evidence="1">CA1-15</strain>
    </source>
</reference>
<keyword evidence="2" id="KW-1185">Reference proteome</keyword>
<dbReference type="RefSeq" id="WP_304560089.1">
    <property type="nucleotide sequence ID" value="NZ_JAUQSZ010000002.1"/>
</dbReference>
<dbReference type="Proteomes" id="UP001176468">
    <property type="component" value="Unassembled WGS sequence"/>
</dbReference>
<proteinExistence type="predicted"/>
<dbReference type="EMBL" id="JAUQSZ010000002">
    <property type="protein sequence ID" value="MDO7841648.1"/>
    <property type="molecule type" value="Genomic_DNA"/>
</dbReference>
<name>A0ABT8ZVQ0_9SPHN</name>
<gene>
    <name evidence="1" type="ORF">Q5H94_04870</name>
</gene>
<protein>
    <submittedName>
        <fullName evidence="1">Uncharacterized protein</fullName>
    </submittedName>
</protein>